<accession>A0A0E2HAF2</accession>
<dbReference type="InterPro" id="IPR014942">
    <property type="entry name" value="AbiEii"/>
</dbReference>
<proteinExistence type="predicted"/>
<organism evidence="1 2">
    <name type="scientific">[Clostridium] clostridioforme 90A8</name>
    <dbReference type="NCBI Taxonomy" id="999408"/>
    <lineage>
        <taxon>Bacteria</taxon>
        <taxon>Bacillati</taxon>
        <taxon>Bacillota</taxon>
        <taxon>Clostridia</taxon>
        <taxon>Lachnospirales</taxon>
        <taxon>Lachnospiraceae</taxon>
        <taxon>Enterocloster</taxon>
    </lineage>
</organism>
<name>A0A0E2HAF2_9FIRM</name>
<dbReference type="PATRIC" id="fig|999408.3.peg.2648"/>
<evidence type="ECO:0000313" key="1">
    <source>
        <dbReference type="EMBL" id="ENZ14037.1"/>
    </source>
</evidence>
<evidence type="ECO:0008006" key="3">
    <source>
        <dbReference type="Google" id="ProtNLM"/>
    </source>
</evidence>
<dbReference type="GeneID" id="93300400"/>
<sequence>MIKTARQLKDLIRNLSREKSADAQILMRNYMMERFLERISLSEYRDKFILKGGMLVAAMVGLDARSTMDLDATIKGANVNVEDIENLISSIVTVPIDDGVKFQLKSISEIMDEAEYPGIRVSMSTTFDGVVTPLKIDISTGDAITPREVRYSFKLMLEDRSIDIWAYNLETVLAEKLETIITRTTTNTRMRDFYDIYILEQLHGTTLNPKILHDALLATAHKRGSEKYLNQAEEVFDEVENDSVMQKLWEAYRKKFSYASDLEWDVIMKAIRRLYVLCEKGISL</sequence>
<dbReference type="HOGENOM" id="CLU_067323_1_0_9"/>
<dbReference type="Pfam" id="PF08843">
    <property type="entry name" value="AbiEii"/>
    <property type="match status" value="1"/>
</dbReference>
<gene>
    <name evidence="1" type="ORF">HMPREF1090_02452</name>
</gene>
<dbReference type="AlphaFoldDB" id="A0A0E2HAF2"/>
<evidence type="ECO:0000313" key="2">
    <source>
        <dbReference type="Proteomes" id="UP000013085"/>
    </source>
</evidence>
<dbReference type="Proteomes" id="UP000013085">
    <property type="component" value="Unassembled WGS sequence"/>
</dbReference>
<dbReference type="EMBL" id="AGYR01000027">
    <property type="protein sequence ID" value="ENZ14037.1"/>
    <property type="molecule type" value="Genomic_DNA"/>
</dbReference>
<reference evidence="1 2" key="1">
    <citation type="submission" date="2013-01" db="EMBL/GenBank/DDBJ databases">
        <title>The Genome Sequence of Clostridium clostridioforme 90A8.</title>
        <authorList>
            <consortium name="The Broad Institute Genome Sequencing Platform"/>
            <person name="Earl A."/>
            <person name="Ward D."/>
            <person name="Feldgarden M."/>
            <person name="Gevers D."/>
            <person name="Courvalin P."/>
            <person name="Lambert T."/>
            <person name="Walker B."/>
            <person name="Young S.K."/>
            <person name="Zeng Q."/>
            <person name="Gargeya S."/>
            <person name="Fitzgerald M."/>
            <person name="Haas B."/>
            <person name="Abouelleil A."/>
            <person name="Alvarado L."/>
            <person name="Arachchi H.M."/>
            <person name="Berlin A.M."/>
            <person name="Chapman S.B."/>
            <person name="Dewar J."/>
            <person name="Goldberg J."/>
            <person name="Griggs A."/>
            <person name="Gujja S."/>
            <person name="Hansen M."/>
            <person name="Howarth C."/>
            <person name="Imamovic A."/>
            <person name="Larimer J."/>
            <person name="McCowan C."/>
            <person name="Murphy C."/>
            <person name="Neiman D."/>
            <person name="Pearson M."/>
            <person name="Priest M."/>
            <person name="Roberts A."/>
            <person name="Saif S."/>
            <person name="Shea T."/>
            <person name="Sisk P."/>
            <person name="Sykes S."/>
            <person name="Wortman J."/>
            <person name="Nusbaum C."/>
            <person name="Birren B."/>
        </authorList>
    </citation>
    <scope>NUCLEOTIDE SEQUENCE [LARGE SCALE GENOMIC DNA]</scope>
    <source>
        <strain evidence="1 2">90A8</strain>
    </source>
</reference>
<protein>
    <recommendedName>
        <fullName evidence="3">Nucleotidyl transferase AbiEii/AbiGii toxin family protein</fullName>
    </recommendedName>
</protein>
<dbReference type="RefSeq" id="WP_002595844.1">
    <property type="nucleotide sequence ID" value="NZ_KB851020.1"/>
</dbReference>
<comment type="caution">
    <text evidence="1">The sequence shown here is derived from an EMBL/GenBank/DDBJ whole genome shotgun (WGS) entry which is preliminary data.</text>
</comment>